<dbReference type="PANTHER" id="PTHR32196">
    <property type="entry name" value="ABC TRANSPORTER PERMEASE PROTEIN YPHD-RELATED-RELATED"/>
    <property type="match status" value="1"/>
</dbReference>
<evidence type="ECO:0000256" key="6">
    <source>
        <dbReference type="SAM" id="Phobius"/>
    </source>
</evidence>
<dbReference type="AlphaFoldDB" id="A0A6J4HSY2"/>
<keyword evidence="4 6" id="KW-1133">Transmembrane helix</keyword>
<evidence type="ECO:0000256" key="5">
    <source>
        <dbReference type="ARBA" id="ARBA00023136"/>
    </source>
</evidence>
<sequence length="280" mass="28278">MVGIIACPATLLLIAGQFDLSVGSGAGFVGMLMAVAALAPGAGGTQVPWSGDLAIPFAFAVGFAGTLLIGVINGFSVTVLGINALITTLGTLAIFRGLTKVLGNGQTIRINEFGELGVVRLLGIPLPVYIFAAAVVLFWFILRFTIYGRSLYAIGASPTAARLAGIRVRRVIFIAFLLSAACVALAGLIRLSQVGGASVNAGLGVELSVVTAVVLGGASLSGGRGGILGTVLAVLIVGILANGLIQLAVPSFWIEVANGLLLLGAVAVDRVRVRLTAADT</sequence>
<feature type="transmembrane region" description="Helical" evidence="6">
    <location>
        <begin position="79"/>
        <end position="98"/>
    </location>
</feature>
<keyword evidence="3 6" id="KW-0812">Transmembrane</keyword>
<dbReference type="GO" id="GO:0022857">
    <property type="term" value="F:transmembrane transporter activity"/>
    <property type="evidence" value="ECO:0007669"/>
    <property type="project" value="InterPro"/>
</dbReference>
<evidence type="ECO:0000313" key="7">
    <source>
        <dbReference type="EMBL" id="CAA9231073.1"/>
    </source>
</evidence>
<keyword evidence="2" id="KW-1003">Cell membrane</keyword>
<comment type="subcellular location">
    <subcellularLocation>
        <location evidence="1">Cell membrane</location>
        <topology evidence="1">Multi-pass membrane protein</topology>
    </subcellularLocation>
</comment>
<feature type="transmembrane region" description="Helical" evidence="6">
    <location>
        <begin position="53"/>
        <end position="72"/>
    </location>
</feature>
<protein>
    <recommendedName>
        <fullName evidence="8">Ribose ABC transport system, permease protein RbsC</fullName>
    </recommendedName>
</protein>
<feature type="transmembrane region" description="Helical" evidence="6">
    <location>
        <begin position="227"/>
        <end position="245"/>
    </location>
</feature>
<evidence type="ECO:0000256" key="4">
    <source>
        <dbReference type="ARBA" id="ARBA00022989"/>
    </source>
</evidence>
<dbReference type="EMBL" id="CADCTC010000064">
    <property type="protein sequence ID" value="CAA9231073.1"/>
    <property type="molecule type" value="Genomic_DNA"/>
</dbReference>
<name>A0A6J4HSY2_9CHLR</name>
<dbReference type="InterPro" id="IPR001851">
    <property type="entry name" value="ABC_transp_permease"/>
</dbReference>
<dbReference type="CDD" id="cd06579">
    <property type="entry name" value="TM_PBP1_transp_AraH_like"/>
    <property type="match status" value="1"/>
</dbReference>
<gene>
    <name evidence="7" type="ORF">AVDCRST_MAG77-1015</name>
</gene>
<evidence type="ECO:0000256" key="1">
    <source>
        <dbReference type="ARBA" id="ARBA00004651"/>
    </source>
</evidence>
<feature type="transmembrane region" description="Helical" evidence="6">
    <location>
        <begin position="201"/>
        <end position="220"/>
    </location>
</feature>
<reference evidence="7" key="1">
    <citation type="submission" date="2020-02" db="EMBL/GenBank/DDBJ databases">
        <authorList>
            <person name="Meier V. D."/>
        </authorList>
    </citation>
    <scope>NUCLEOTIDE SEQUENCE</scope>
    <source>
        <strain evidence="7">AVDCRST_MAG77</strain>
    </source>
</reference>
<evidence type="ECO:0000256" key="3">
    <source>
        <dbReference type="ARBA" id="ARBA00022692"/>
    </source>
</evidence>
<proteinExistence type="predicted"/>
<accession>A0A6J4HSY2</accession>
<evidence type="ECO:0008006" key="8">
    <source>
        <dbReference type="Google" id="ProtNLM"/>
    </source>
</evidence>
<evidence type="ECO:0000256" key="2">
    <source>
        <dbReference type="ARBA" id="ARBA00022475"/>
    </source>
</evidence>
<feature type="transmembrane region" description="Helical" evidence="6">
    <location>
        <begin position="118"/>
        <end position="142"/>
    </location>
</feature>
<dbReference type="GO" id="GO:0005886">
    <property type="term" value="C:plasma membrane"/>
    <property type="evidence" value="ECO:0007669"/>
    <property type="project" value="UniProtKB-SubCell"/>
</dbReference>
<keyword evidence="5 6" id="KW-0472">Membrane</keyword>
<organism evidence="7">
    <name type="scientific">uncultured Chloroflexota bacterium</name>
    <dbReference type="NCBI Taxonomy" id="166587"/>
    <lineage>
        <taxon>Bacteria</taxon>
        <taxon>Bacillati</taxon>
        <taxon>Chloroflexota</taxon>
        <taxon>environmental samples</taxon>
    </lineage>
</organism>
<feature type="transmembrane region" description="Helical" evidence="6">
    <location>
        <begin position="251"/>
        <end position="268"/>
    </location>
</feature>
<feature type="transmembrane region" description="Helical" evidence="6">
    <location>
        <begin position="171"/>
        <end position="189"/>
    </location>
</feature>
<dbReference type="Pfam" id="PF02653">
    <property type="entry name" value="BPD_transp_2"/>
    <property type="match status" value="1"/>
</dbReference>